<reference evidence="3" key="1">
    <citation type="journal article" date="2010" name="J. Biol. Chem.">
        <title>Insights into an Unusual Nonribosomal Peptide Synthetase Biosynthesis IDENTIFICATION AND CHARACTERIZATION OF THE GE81112 BIOSYNTHETIC GENE CLUSTER.</title>
        <authorList>
            <person name="Binz T.M."/>
            <person name="Maffioli S.I."/>
            <person name="Sosio M."/>
            <person name="Donadio S."/>
            <person name="Mueller R."/>
        </authorList>
    </citation>
    <scope>NUCLEOTIDE SEQUENCE</scope>
    <source>
        <strain evidence="3">L-49973</strain>
    </source>
</reference>
<gene>
    <name evidence="3" type="primary">getA</name>
</gene>
<organism evidence="3">
    <name type="scientific">Streptomyces sp. L-49973</name>
    <dbReference type="NCBI Taxonomy" id="762837"/>
    <lineage>
        <taxon>Bacteria</taxon>
        <taxon>Bacillati</taxon>
        <taxon>Actinomycetota</taxon>
        <taxon>Actinomycetes</taxon>
        <taxon>Kitasatosporales</taxon>
        <taxon>Streptomycetaceae</taxon>
        <taxon>Streptomyces</taxon>
    </lineage>
</organism>
<feature type="domain" description="Thioesterase" evidence="2">
    <location>
        <begin position="50"/>
        <end position="263"/>
    </location>
</feature>
<dbReference type="AlphaFoldDB" id="E0WFL5"/>
<proteinExistence type="inferred from homology"/>
<dbReference type="PANTHER" id="PTHR11487">
    <property type="entry name" value="THIOESTERASE"/>
    <property type="match status" value="1"/>
</dbReference>
<accession>E0WFL5</accession>
<dbReference type="Gene3D" id="3.40.50.1820">
    <property type="entry name" value="alpha/beta hydrolase"/>
    <property type="match status" value="1"/>
</dbReference>
<dbReference type="InterPro" id="IPR001031">
    <property type="entry name" value="Thioesterase"/>
</dbReference>
<name>E0WFL5_9ACTN</name>
<dbReference type="SUPFAM" id="SSF53474">
    <property type="entry name" value="alpha/beta-Hydrolases"/>
    <property type="match status" value="1"/>
</dbReference>
<comment type="similarity">
    <text evidence="1">Belongs to the thioesterase family.</text>
</comment>
<dbReference type="InterPro" id="IPR012223">
    <property type="entry name" value="TEII"/>
</dbReference>
<dbReference type="PANTHER" id="PTHR11487:SF0">
    <property type="entry name" value="S-ACYL FATTY ACID SYNTHASE THIOESTERASE, MEDIUM CHAIN"/>
    <property type="match status" value="1"/>
</dbReference>
<sequence>MPRRAPLRADRTHVVLNPAPVTASPAPTTGRPHGLPFVEWNPPRTAKALLVCLPHAGSGAFQFRPWQELLGPDVALLAVQLPGRENRWREEPATGMAQVLDELVPALASRLDLPYAVFGHSMGALVGYELARALGRDHGRWPLGFVASASRAPDEQGEPSGTPRLTDQELVAELVAAGAVPEAAAANSRLAAAVVRPLRGDSAICDSYTPPEQDTLLPCPLDAWRGLDDEGVTDDHIRRWPEWSAGPGTVRTFPGDHFYHLADPRPVTAGLRTFIASQLPPRG</sequence>
<dbReference type="EMBL" id="FN821996">
    <property type="protein sequence ID" value="CBL93712.1"/>
    <property type="molecule type" value="Genomic_DNA"/>
</dbReference>
<evidence type="ECO:0000259" key="2">
    <source>
        <dbReference type="Pfam" id="PF00975"/>
    </source>
</evidence>
<reference evidence="3" key="2">
    <citation type="submission" date="2010-04" db="EMBL/GenBank/DDBJ databases">
        <authorList>
            <person name="Binz T."/>
        </authorList>
    </citation>
    <scope>NUCLEOTIDE SEQUENCE</scope>
    <source>
        <strain evidence="3">L-49973</strain>
    </source>
</reference>
<evidence type="ECO:0000313" key="3">
    <source>
        <dbReference type="EMBL" id="CBL93712.1"/>
    </source>
</evidence>
<protein>
    <submittedName>
        <fullName evidence="3">Thioesterase</fullName>
    </submittedName>
</protein>
<dbReference type="Pfam" id="PF00975">
    <property type="entry name" value="Thioesterase"/>
    <property type="match status" value="1"/>
</dbReference>
<dbReference type="GO" id="GO:0008610">
    <property type="term" value="P:lipid biosynthetic process"/>
    <property type="evidence" value="ECO:0007669"/>
    <property type="project" value="TreeGrafter"/>
</dbReference>
<dbReference type="InterPro" id="IPR029058">
    <property type="entry name" value="AB_hydrolase_fold"/>
</dbReference>
<evidence type="ECO:0000256" key="1">
    <source>
        <dbReference type="ARBA" id="ARBA00007169"/>
    </source>
</evidence>